<name>A0ABZ1WF71_9ACTN</name>
<feature type="region of interest" description="Disordered" evidence="2">
    <location>
        <begin position="183"/>
        <end position="202"/>
    </location>
</feature>
<accession>A0ABZ1WF71</accession>
<dbReference type="Gene3D" id="1.10.443.10">
    <property type="entry name" value="Intergrase catalytic core"/>
    <property type="match status" value="1"/>
</dbReference>
<gene>
    <name evidence="4" type="ORF">OG469_30990</name>
</gene>
<feature type="domain" description="Tyr recombinase" evidence="3">
    <location>
        <begin position="114"/>
        <end position="312"/>
    </location>
</feature>
<keyword evidence="5" id="KW-1185">Reference proteome</keyword>
<dbReference type="InterPro" id="IPR013762">
    <property type="entry name" value="Integrase-like_cat_sf"/>
</dbReference>
<sequence>MHLGLRDLRRAHAALAARAGGLSPERLRQYVAVLGELERAAAAGDLPADPRAPLTTALLDTFLEHAEAGRYRAATTPAGPTSASTNRVRIGCLNRLSEQAGHPYDLQHRTPAPPLKPGTSTREATALRAYLRSQNRRPLLDDGHARILAAIGICLDTGGRSGELAAIRLADFTPGLRAVRLRPNPQRLAGPGTGPGEPIGLSAPTRDALARYLPVRERLVAALRAWYARQPDQGVDPHHDFLFVSLLPNHTGRPSVEGGTPRRPEGVPLQPQGLRRALDRAALRINAGRPRARPLPTMEQLRRIIDGPPGTG</sequence>
<protein>
    <recommendedName>
        <fullName evidence="3">Tyr recombinase domain-containing protein</fullName>
    </recommendedName>
</protein>
<evidence type="ECO:0000313" key="5">
    <source>
        <dbReference type="Proteomes" id="UP001432014"/>
    </source>
</evidence>
<dbReference type="InterPro" id="IPR002104">
    <property type="entry name" value="Integrase_catalytic"/>
</dbReference>
<dbReference type="InterPro" id="IPR011010">
    <property type="entry name" value="DNA_brk_join_enz"/>
</dbReference>
<reference evidence="4 5" key="1">
    <citation type="submission" date="2022-10" db="EMBL/GenBank/DDBJ databases">
        <title>The complete genomes of actinobacterial strains from the NBC collection.</title>
        <authorList>
            <person name="Joergensen T.S."/>
            <person name="Alvarez Arevalo M."/>
            <person name="Sterndorff E.B."/>
            <person name="Faurdal D."/>
            <person name="Vuksanovic O."/>
            <person name="Mourched A.-S."/>
            <person name="Charusanti P."/>
            <person name="Shaw S."/>
            <person name="Blin K."/>
            <person name="Weber T."/>
        </authorList>
    </citation>
    <scope>NUCLEOTIDE SEQUENCE [LARGE SCALE GENOMIC DNA]</scope>
    <source>
        <strain evidence="4 5">NBC_01247</strain>
    </source>
</reference>
<evidence type="ECO:0000259" key="3">
    <source>
        <dbReference type="PROSITE" id="PS51898"/>
    </source>
</evidence>
<keyword evidence="1" id="KW-0233">DNA recombination</keyword>
<dbReference type="SUPFAM" id="SSF56349">
    <property type="entry name" value="DNA breaking-rejoining enzymes"/>
    <property type="match status" value="1"/>
</dbReference>
<evidence type="ECO:0000313" key="4">
    <source>
        <dbReference type="EMBL" id="WUS59542.1"/>
    </source>
</evidence>
<proteinExistence type="predicted"/>
<evidence type="ECO:0000256" key="1">
    <source>
        <dbReference type="ARBA" id="ARBA00023172"/>
    </source>
</evidence>
<evidence type="ECO:0000256" key="2">
    <source>
        <dbReference type="SAM" id="MobiDB-lite"/>
    </source>
</evidence>
<dbReference type="EMBL" id="CP108482">
    <property type="protein sequence ID" value="WUS59542.1"/>
    <property type="molecule type" value="Genomic_DNA"/>
</dbReference>
<dbReference type="RefSeq" id="WP_329494355.1">
    <property type="nucleotide sequence ID" value="NZ_CP108460.1"/>
</dbReference>
<dbReference type="Proteomes" id="UP001432014">
    <property type="component" value="Chromosome"/>
</dbReference>
<organism evidence="4 5">
    <name type="scientific">Kitasatospora herbaricolor</name>
    <dbReference type="NCBI Taxonomy" id="68217"/>
    <lineage>
        <taxon>Bacteria</taxon>
        <taxon>Bacillati</taxon>
        <taxon>Actinomycetota</taxon>
        <taxon>Actinomycetes</taxon>
        <taxon>Kitasatosporales</taxon>
        <taxon>Streptomycetaceae</taxon>
        <taxon>Kitasatospora</taxon>
    </lineage>
</organism>
<dbReference type="PROSITE" id="PS51898">
    <property type="entry name" value="TYR_RECOMBINASE"/>
    <property type="match status" value="1"/>
</dbReference>